<name>A0A5M6IT74_9PROT</name>
<feature type="compositionally biased region" description="Basic and acidic residues" evidence="1">
    <location>
        <begin position="241"/>
        <end position="258"/>
    </location>
</feature>
<accession>A0A5M6IT74</accession>
<organism evidence="3 4">
    <name type="scientific">Rhodovastum atsumiense</name>
    <dbReference type="NCBI Taxonomy" id="504468"/>
    <lineage>
        <taxon>Bacteria</taxon>
        <taxon>Pseudomonadati</taxon>
        <taxon>Pseudomonadota</taxon>
        <taxon>Alphaproteobacteria</taxon>
        <taxon>Acetobacterales</taxon>
        <taxon>Acetobacteraceae</taxon>
        <taxon>Rhodovastum</taxon>
    </lineage>
</organism>
<keyword evidence="4" id="KW-1185">Reference proteome</keyword>
<keyword evidence="2" id="KW-1133">Transmembrane helix</keyword>
<dbReference type="EMBL" id="VWPK01000020">
    <property type="protein sequence ID" value="KAA5611516.1"/>
    <property type="molecule type" value="Genomic_DNA"/>
</dbReference>
<comment type="caution">
    <text evidence="3">The sequence shown here is derived from an EMBL/GenBank/DDBJ whole genome shotgun (WGS) entry which is preliminary data.</text>
</comment>
<keyword evidence="2" id="KW-0812">Transmembrane</keyword>
<protein>
    <submittedName>
        <fullName evidence="3">Uncharacterized protein</fullName>
    </submittedName>
</protein>
<proteinExistence type="predicted"/>
<evidence type="ECO:0000256" key="1">
    <source>
        <dbReference type="SAM" id="MobiDB-lite"/>
    </source>
</evidence>
<feature type="region of interest" description="Disordered" evidence="1">
    <location>
        <begin position="216"/>
        <end position="258"/>
    </location>
</feature>
<evidence type="ECO:0000313" key="4">
    <source>
        <dbReference type="Proteomes" id="UP000325255"/>
    </source>
</evidence>
<feature type="transmembrane region" description="Helical" evidence="2">
    <location>
        <begin position="140"/>
        <end position="166"/>
    </location>
</feature>
<keyword evidence="2" id="KW-0472">Membrane</keyword>
<evidence type="ECO:0000313" key="3">
    <source>
        <dbReference type="EMBL" id="KAA5611516.1"/>
    </source>
</evidence>
<reference evidence="3 4" key="1">
    <citation type="submission" date="2019-09" db="EMBL/GenBank/DDBJ databases">
        <title>Genome sequence of Rhodovastum atsumiense, a diverse member of the Acetobacteraceae family of non-sulfur purple photosynthetic bacteria.</title>
        <authorList>
            <person name="Meyer T."/>
            <person name="Kyndt J."/>
        </authorList>
    </citation>
    <scope>NUCLEOTIDE SEQUENCE [LARGE SCALE GENOMIC DNA]</scope>
    <source>
        <strain evidence="3 4">DSM 21279</strain>
    </source>
</reference>
<gene>
    <name evidence="3" type="ORF">F1189_14415</name>
</gene>
<evidence type="ECO:0000256" key="2">
    <source>
        <dbReference type="SAM" id="Phobius"/>
    </source>
</evidence>
<feature type="transmembrane region" description="Helical" evidence="2">
    <location>
        <begin position="100"/>
        <end position="128"/>
    </location>
</feature>
<dbReference type="Proteomes" id="UP000325255">
    <property type="component" value="Unassembled WGS sequence"/>
</dbReference>
<dbReference type="AlphaFoldDB" id="A0A5M6IT74"/>
<dbReference type="RefSeq" id="WP_150041521.1">
    <property type="nucleotide sequence ID" value="NZ_OW485601.1"/>
</dbReference>
<sequence>MTTALLICFVFLGLGALFVSNRPGLWTAIRERVLPTGTPEEIRARMEEQDDLFRTARHSFEKAASTTRKGSPVDSAAAAQIAAVNVFVEKAQVQLTRHAVWCILGATCFVLMDVVVATLALMHLTAAIGPLAGWQQASVVIVQSILLAGFAAAVMWPLTLLARAFFREAAATLEKRHSLRMGRLYVQLKALSTPEPGEPARSFTDTELLRAFGLAAPAPAGTAEAEPRTPPVRLRLRSPRRRDEQVETLPEERKPRLT</sequence>